<dbReference type="PANTHER" id="PTHR10903:SF170">
    <property type="entry name" value="GTPASE IMAP FAMILY MEMBER 7"/>
    <property type="match status" value="1"/>
</dbReference>
<dbReference type="InParanoid" id="A0A671USS1"/>
<dbReference type="RefSeq" id="XP_030274266.1">
    <property type="nucleotide sequence ID" value="XM_030418406.1"/>
</dbReference>
<dbReference type="InterPro" id="IPR006703">
    <property type="entry name" value="G_AIG1"/>
</dbReference>
<name>A0A671USS1_SPAAU</name>
<dbReference type="SUPFAM" id="SSF52540">
    <property type="entry name" value="P-loop containing nucleoside triphosphate hydrolases"/>
    <property type="match status" value="1"/>
</dbReference>
<keyword evidence="3" id="KW-0342">GTP-binding</keyword>
<evidence type="ECO:0000256" key="2">
    <source>
        <dbReference type="ARBA" id="ARBA00022741"/>
    </source>
</evidence>
<dbReference type="PROSITE" id="PS51720">
    <property type="entry name" value="G_AIG1"/>
    <property type="match status" value="1"/>
</dbReference>
<protein>
    <submittedName>
        <fullName evidence="6">Uncharacterized LOC115582431</fullName>
    </submittedName>
</protein>
<dbReference type="InterPro" id="IPR045058">
    <property type="entry name" value="GIMA/IAN/Toc"/>
</dbReference>
<dbReference type="CDD" id="cd01852">
    <property type="entry name" value="AIG1"/>
    <property type="match status" value="1"/>
</dbReference>
<dbReference type="GeneTree" id="ENSGT00940000164100"/>
<evidence type="ECO:0000256" key="1">
    <source>
        <dbReference type="ARBA" id="ARBA00008535"/>
    </source>
</evidence>
<dbReference type="OrthoDB" id="8954335at2759"/>
<accession>A0A671USS1</accession>
<comment type="similarity">
    <text evidence="1">Belongs to the TRAFAC class TrmE-Era-EngA-EngB-Septin-like GTPase superfamily. AIG1/Toc34/Toc159-like paraseptin GTPase family. IAN subfamily.</text>
</comment>
<evidence type="ECO:0000313" key="7">
    <source>
        <dbReference type="Proteomes" id="UP000472265"/>
    </source>
</evidence>
<dbReference type="PANTHER" id="PTHR10903">
    <property type="entry name" value="GTPASE, IMAP FAMILY MEMBER-RELATED"/>
    <property type="match status" value="1"/>
</dbReference>
<proteinExistence type="inferred from homology"/>
<dbReference type="OMA" id="HEMKKCV"/>
<gene>
    <name evidence="6" type="primary">LOC115582431</name>
</gene>
<dbReference type="Ensembl" id="ENSSAUT00010017990.1">
    <property type="protein sequence ID" value="ENSSAUP00010017009.1"/>
    <property type="gene ID" value="ENSSAUG00010007815.1"/>
</dbReference>
<reference evidence="6" key="1">
    <citation type="submission" date="2021-04" db="EMBL/GenBank/DDBJ databases">
        <authorList>
            <consortium name="Wellcome Sanger Institute Data Sharing"/>
        </authorList>
    </citation>
    <scope>NUCLEOTIDE SEQUENCE [LARGE SCALE GENOMIC DNA]</scope>
</reference>
<reference evidence="6" key="3">
    <citation type="submission" date="2025-09" db="UniProtKB">
        <authorList>
            <consortium name="Ensembl"/>
        </authorList>
    </citation>
    <scope>IDENTIFICATION</scope>
</reference>
<evidence type="ECO:0000256" key="3">
    <source>
        <dbReference type="ARBA" id="ARBA00023134"/>
    </source>
</evidence>
<organism evidence="6 7">
    <name type="scientific">Sparus aurata</name>
    <name type="common">Gilthead sea bream</name>
    <dbReference type="NCBI Taxonomy" id="8175"/>
    <lineage>
        <taxon>Eukaryota</taxon>
        <taxon>Metazoa</taxon>
        <taxon>Chordata</taxon>
        <taxon>Craniata</taxon>
        <taxon>Vertebrata</taxon>
        <taxon>Euteleostomi</taxon>
        <taxon>Actinopterygii</taxon>
        <taxon>Neopterygii</taxon>
        <taxon>Teleostei</taxon>
        <taxon>Neoteleostei</taxon>
        <taxon>Acanthomorphata</taxon>
        <taxon>Eupercaria</taxon>
        <taxon>Spariformes</taxon>
        <taxon>Sparidae</taxon>
        <taxon>Sparus</taxon>
    </lineage>
</organism>
<dbReference type="InterPro" id="IPR027417">
    <property type="entry name" value="P-loop_NTPase"/>
</dbReference>
<feature type="region of interest" description="Disordered" evidence="4">
    <location>
        <begin position="520"/>
        <end position="590"/>
    </location>
</feature>
<dbReference type="Pfam" id="PF04548">
    <property type="entry name" value="AIG1"/>
    <property type="match status" value="2"/>
</dbReference>
<feature type="domain" description="AIG1-type G" evidence="5">
    <location>
        <begin position="249"/>
        <end position="449"/>
    </location>
</feature>
<sequence>MAASGNYASELRIVVLGKNQNDETTLTNFITREKNISSLKVPKQCKVTYGQWRRKTLTVVNCSDVFSLPGEKVKHEMKKCVALCPPGPNVLLLLVKPSDFNEGDRQKLKFILSFFGQDAFKYLMVIETQDEEEQSSSVNQVIQDCNHKRHKINLDTKDLPEQDYQVLLEKMEYIVCDNKGGHLNCTEGADPMTISVTTKPPLNLVLHTGEKIASESGCVMKEMKAKLRMREVASCKLELKTAGCERQSRECLRMVLIGKTGCGKSATANTILDQECFKSTACMSSVTKHCQKATREVDGQLVTVVDTPGLYDTALSNDEVKEELLKCISMLAPGPHVFLLVLQIGRFTQEEKDTVELIKEFFGKKAGDFIIIIFTRGDDLQDKPIESYIEGDSEGFVKKLIDNCGGRYQVFNNKGQSRAQVRQLLSKVELIVKKNGDNCYTSDMFQEAEAAIQKEMNRILKGEEEEIQREKEELERKLREEIEAKKKELAEQITTSEQERDLNIIQIREKEEYIKRVQEKMKREEEERKAEESKTKGQDESQRIGERWEKRNPDDQRQQEDQMQLKKLREEYEQDKEKYNNKRKEDEIRKEQEEKELKDLQDALYENLAVIQRKHEKEARQQAEEMNEFRRKYTKDFTALTEKHDEEMEDLKQRQQKHNDLIIQQLCKHKPYKRDYDKLKKQQEEEINDLVTMSPNMDSLNEEIDTLMTIHEEEIANWIQEYVKKAGQKNCSIL</sequence>
<evidence type="ECO:0000259" key="5">
    <source>
        <dbReference type="PROSITE" id="PS51720"/>
    </source>
</evidence>
<dbReference type="GeneID" id="115582431"/>
<dbReference type="Proteomes" id="UP000472265">
    <property type="component" value="Chromosome 5"/>
</dbReference>
<dbReference type="Gene3D" id="3.40.50.300">
    <property type="entry name" value="P-loop containing nucleotide triphosphate hydrolases"/>
    <property type="match status" value="2"/>
</dbReference>
<reference evidence="6" key="2">
    <citation type="submission" date="2025-08" db="UniProtKB">
        <authorList>
            <consortium name="Ensembl"/>
        </authorList>
    </citation>
    <scope>IDENTIFICATION</scope>
</reference>
<evidence type="ECO:0000313" key="6">
    <source>
        <dbReference type="Ensembl" id="ENSSAUP00010017009.1"/>
    </source>
</evidence>
<dbReference type="AlphaFoldDB" id="A0A671USS1"/>
<evidence type="ECO:0000256" key="4">
    <source>
        <dbReference type="SAM" id="MobiDB-lite"/>
    </source>
</evidence>
<keyword evidence="2" id="KW-0547">Nucleotide-binding</keyword>
<keyword evidence="7" id="KW-1185">Reference proteome</keyword>
<dbReference type="GO" id="GO:0005525">
    <property type="term" value="F:GTP binding"/>
    <property type="evidence" value="ECO:0007669"/>
    <property type="project" value="UniProtKB-KW"/>
</dbReference>
<dbReference type="FunFam" id="3.40.50.300:FF:000366">
    <property type="entry name" value="GTPase, IMAP family member 2"/>
    <property type="match status" value="1"/>
</dbReference>